<dbReference type="EC" id="3.2.1.21" evidence="3"/>
<dbReference type="InterPro" id="IPR036881">
    <property type="entry name" value="Glyco_hydro_3_C_sf"/>
</dbReference>
<dbReference type="PANTHER" id="PTHR30620:SF16">
    <property type="entry name" value="LYSOSOMAL BETA GLUCOSIDASE"/>
    <property type="match status" value="1"/>
</dbReference>
<dbReference type="RefSeq" id="WP_319842649.1">
    <property type="nucleotide sequence ID" value="NZ_JAXAFJ010000001.1"/>
</dbReference>
<gene>
    <name evidence="10" type="ORF">SCD90_00470</name>
</gene>
<keyword evidence="11" id="KW-1185">Reference proteome</keyword>
<name>A0ABU4RK13_9HYPH</name>
<keyword evidence="5 7" id="KW-0378">Hydrolase</keyword>
<comment type="catalytic activity">
    <reaction evidence="1">
        <text>Hydrolysis of terminal, non-reducing beta-D-glucosyl residues with release of beta-D-glucose.</text>
        <dbReference type="EC" id="3.2.1.21"/>
    </reaction>
</comment>
<protein>
    <recommendedName>
        <fullName evidence="3">beta-glucosidase</fullName>
        <ecNumber evidence="3">3.2.1.21</ecNumber>
    </recommendedName>
</protein>
<dbReference type="PROSITE" id="PS00775">
    <property type="entry name" value="GLYCOSYL_HYDROL_F3"/>
    <property type="match status" value="1"/>
</dbReference>
<evidence type="ECO:0000256" key="3">
    <source>
        <dbReference type="ARBA" id="ARBA00012744"/>
    </source>
</evidence>
<dbReference type="Proteomes" id="UP001274321">
    <property type="component" value="Unassembled WGS sequence"/>
</dbReference>
<comment type="caution">
    <text evidence="10">The sequence shown here is derived from an EMBL/GenBank/DDBJ whole genome shotgun (WGS) entry which is preliminary data.</text>
</comment>
<dbReference type="InterPro" id="IPR051915">
    <property type="entry name" value="Cellulose_Degrad_GH3"/>
</dbReference>
<dbReference type="InterPro" id="IPR036962">
    <property type="entry name" value="Glyco_hydro_3_N_sf"/>
</dbReference>
<sequence length="733" mass="77868">MTAFRLLIPAILACALPLSAAAQDARSGNVASRVEDLLGRMTLEEKIGQLIITGVDQKDAPEIVARGGAGATIGLNTAQGVADIQRIARASRLGIPLLTGLDVVHGFRTLFPMPLAVASSFDTDLARQLAELSAREALASGINWTFAPMVDMGRDARWGRIVEGAGEDVLLAREMSRAQVEGYSAAGMASTLKHFVGYGGVEAGRDYDSASIPANELRNLHYPPFRSGIAAGADSVMSALSVLNGTPATADKARLTDVLKGEMRFGGFVVSDWSSIGDLIHMGVAADGAEAARKAMLAGVDMDMMSGYYAAHLLDEVRAGRVPEARIDDAARRVLGVKFRRGLFDNPQPDPSASEAAALTPELRDAARAAATRSMVLLRNENSLLPFTGKHRKIAVVGHLAQSAGEQLGPHEARGQDKDAVSILSGIRKEASTRGVDVAFSEGCDRACTDTSGFAGAVEAVQDADVSVVVLGEPREFSGEGATRSRLGFWGRQDELLDQLIATGKPVVLVIMAGRPLDISRFADRVPSILMAWYPGTEGGNAVADLLFGRSAPSARLPVTWPRSVGQVPVHYDGLTSGRPYGPASRFTLKYVDLPPGPQFPFGHGLTYTRFEYSGFRVETPSIAAEGEVRVSVDLRNAGERDGVETVQLYVRDVLASQSRPVCELKAFQKVALKPGETRRVVLAVPAAEFGFHREGGTYVVEPGEFRLWVGGDAASGTEGSFSLTSGIERGPE</sequence>
<evidence type="ECO:0000256" key="4">
    <source>
        <dbReference type="ARBA" id="ARBA00022729"/>
    </source>
</evidence>
<dbReference type="InterPro" id="IPR017853">
    <property type="entry name" value="GH"/>
</dbReference>
<reference evidence="10 11" key="1">
    <citation type="submission" date="2023-11" db="EMBL/GenBank/DDBJ databases">
        <authorList>
            <person name="Bao R."/>
        </authorList>
    </citation>
    <scope>NUCLEOTIDE SEQUENCE [LARGE SCALE GENOMIC DNA]</scope>
    <source>
        <strain evidence="10 11">PJ23</strain>
    </source>
</reference>
<dbReference type="EMBL" id="JAXAFJ010000001">
    <property type="protein sequence ID" value="MDX6804523.1"/>
    <property type="molecule type" value="Genomic_DNA"/>
</dbReference>
<keyword evidence="6 7" id="KW-0326">Glycosidase</keyword>
<dbReference type="InterPro" id="IPR019800">
    <property type="entry name" value="Glyco_hydro_3_AS"/>
</dbReference>
<feature type="signal peptide" evidence="8">
    <location>
        <begin position="1"/>
        <end position="22"/>
    </location>
</feature>
<organism evidence="10 11">
    <name type="scientific">Terrihabitans rhizophilus</name>
    <dbReference type="NCBI Taxonomy" id="3092662"/>
    <lineage>
        <taxon>Bacteria</taxon>
        <taxon>Pseudomonadati</taxon>
        <taxon>Pseudomonadota</taxon>
        <taxon>Alphaproteobacteria</taxon>
        <taxon>Hyphomicrobiales</taxon>
        <taxon>Terrihabitans</taxon>
    </lineage>
</organism>
<evidence type="ECO:0000256" key="8">
    <source>
        <dbReference type="SAM" id="SignalP"/>
    </source>
</evidence>
<dbReference type="Gene3D" id="2.60.40.10">
    <property type="entry name" value="Immunoglobulins"/>
    <property type="match status" value="1"/>
</dbReference>
<dbReference type="InterPro" id="IPR001764">
    <property type="entry name" value="Glyco_hydro_3_N"/>
</dbReference>
<dbReference type="GO" id="GO:0016787">
    <property type="term" value="F:hydrolase activity"/>
    <property type="evidence" value="ECO:0007669"/>
    <property type="project" value="UniProtKB-KW"/>
</dbReference>
<evidence type="ECO:0000313" key="11">
    <source>
        <dbReference type="Proteomes" id="UP001274321"/>
    </source>
</evidence>
<dbReference type="InterPro" id="IPR002772">
    <property type="entry name" value="Glyco_hydro_3_C"/>
</dbReference>
<evidence type="ECO:0000313" key="10">
    <source>
        <dbReference type="EMBL" id="MDX6804523.1"/>
    </source>
</evidence>
<feature type="chain" id="PRO_5045764737" description="beta-glucosidase" evidence="8">
    <location>
        <begin position="23"/>
        <end position="733"/>
    </location>
</feature>
<keyword evidence="4 8" id="KW-0732">Signal</keyword>
<dbReference type="Gene3D" id="3.40.50.1700">
    <property type="entry name" value="Glycoside hydrolase family 3 C-terminal domain"/>
    <property type="match status" value="1"/>
</dbReference>
<dbReference type="InterPro" id="IPR013783">
    <property type="entry name" value="Ig-like_fold"/>
</dbReference>
<evidence type="ECO:0000259" key="9">
    <source>
        <dbReference type="SMART" id="SM01217"/>
    </source>
</evidence>
<evidence type="ECO:0000256" key="6">
    <source>
        <dbReference type="ARBA" id="ARBA00023295"/>
    </source>
</evidence>
<evidence type="ECO:0000256" key="1">
    <source>
        <dbReference type="ARBA" id="ARBA00000448"/>
    </source>
</evidence>
<accession>A0ABU4RK13</accession>
<dbReference type="Pfam" id="PF01915">
    <property type="entry name" value="Glyco_hydro_3_C"/>
    <property type="match status" value="1"/>
</dbReference>
<comment type="similarity">
    <text evidence="2 7">Belongs to the glycosyl hydrolase 3 family.</text>
</comment>
<dbReference type="InterPro" id="IPR026891">
    <property type="entry name" value="Fn3-like"/>
</dbReference>
<evidence type="ECO:0000256" key="5">
    <source>
        <dbReference type="ARBA" id="ARBA00022801"/>
    </source>
</evidence>
<dbReference type="PANTHER" id="PTHR30620">
    <property type="entry name" value="PERIPLASMIC BETA-GLUCOSIDASE-RELATED"/>
    <property type="match status" value="1"/>
</dbReference>
<dbReference type="Pfam" id="PF00933">
    <property type="entry name" value="Glyco_hydro_3"/>
    <property type="match status" value="1"/>
</dbReference>
<dbReference type="Gene3D" id="3.20.20.300">
    <property type="entry name" value="Glycoside hydrolase, family 3, N-terminal domain"/>
    <property type="match status" value="1"/>
</dbReference>
<dbReference type="Pfam" id="PF14310">
    <property type="entry name" value="Fn3-like"/>
    <property type="match status" value="1"/>
</dbReference>
<feature type="domain" description="Fibronectin type III-like" evidence="9">
    <location>
        <begin position="645"/>
        <end position="714"/>
    </location>
</feature>
<evidence type="ECO:0000256" key="2">
    <source>
        <dbReference type="ARBA" id="ARBA00005336"/>
    </source>
</evidence>
<dbReference type="SUPFAM" id="SSF52279">
    <property type="entry name" value="Beta-D-glucan exohydrolase, C-terminal domain"/>
    <property type="match status" value="1"/>
</dbReference>
<dbReference type="PRINTS" id="PR00133">
    <property type="entry name" value="GLHYDRLASE3"/>
</dbReference>
<evidence type="ECO:0000256" key="7">
    <source>
        <dbReference type="RuleBase" id="RU361161"/>
    </source>
</evidence>
<proteinExistence type="inferred from homology"/>
<dbReference type="SMART" id="SM01217">
    <property type="entry name" value="Fn3_like"/>
    <property type="match status" value="1"/>
</dbReference>
<dbReference type="SUPFAM" id="SSF51445">
    <property type="entry name" value="(Trans)glycosidases"/>
    <property type="match status" value="1"/>
</dbReference>